<comment type="subcellular location">
    <subcellularLocation>
        <location evidence="1 10">Cell outer membrane</location>
        <topology evidence="1 10">Multi-pass membrane protein</topology>
    </subcellularLocation>
</comment>
<evidence type="ECO:0000313" key="16">
    <source>
        <dbReference type="Proteomes" id="UP001549143"/>
    </source>
</evidence>
<keyword evidence="3 10" id="KW-0813">Transport</keyword>
<dbReference type="RefSeq" id="WP_354150795.1">
    <property type="nucleotide sequence ID" value="NZ_JBEPMN010000003.1"/>
</dbReference>
<gene>
    <name evidence="15" type="ORF">ABID44_001219</name>
</gene>
<dbReference type="Gene3D" id="2.40.170.20">
    <property type="entry name" value="TonB-dependent receptor, beta-barrel domain"/>
    <property type="match status" value="1"/>
</dbReference>
<organism evidence="15 16">
    <name type="scientific">Aquamicrobium ahrensii</name>
    <dbReference type="NCBI Taxonomy" id="469551"/>
    <lineage>
        <taxon>Bacteria</taxon>
        <taxon>Pseudomonadati</taxon>
        <taxon>Pseudomonadota</taxon>
        <taxon>Alphaproteobacteria</taxon>
        <taxon>Hyphomicrobiales</taxon>
        <taxon>Phyllobacteriaceae</taxon>
        <taxon>Aquamicrobium</taxon>
    </lineage>
</organism>
<dbReference type="InterPro" id="IPR039426">
    <property type="entry name" value="TonB-dep_rcpt-like"/>
</dbReference>
<dbReference type="Gene3D" id="2.170.130.10">
    <property type="entry name" value="TonB-dependent receptor, plug domain"/>
    <property type="match status" value="1"/>
</dbReference>
<evidence type="ECO:0000256" key="9">
    <source>
        <dbReference type="ARBA" id="ARBA00023237"/>
    </source>
</evidence>
<keyword evidence="16" id="KW-1185">Reference proteome</keyword>
<dbReference type="InterPro" id="IPR012910">
    <property type="entry name" value="Plug_dom"/>
</dbReference>
<protein>
    <submittedName>
        <fullName evidence="15">Catecholate siderophore receptor</fullName>
    </submittedName>
</protein>
<dbReference type="SUPFAM" id="SSF56935">
    <property type="entry name" value="Porins"/>
    <property type="match status" value="1"/>
</dbReference>
<evidence type="ECO:0000256" key="6">
    <source>
        <dbReference type="ARBA" id="ARBA00023077"/>
    </source>
</evidence>
<dbReference type="Proteomes" id="UP001549143">
    <property type="component" value="Unassembled WGS sequence"/>
</dbReference>
<evidence type="ECO:0000256" key="11">
    <source>
        <dbReference type="RuleBase" id="RU003357"/>
    </source>
</evidence>
<dbReference type="PANTHER" id="PTHR32552:SF83">
    <property type="entry name" value="BLR3904 PROTEIN"/>
    <property type="match status" value="1"/>
</dbReference>
<feature type="domain" description="TonB-dependent receptor plug" evidence="14">
    <location>
        <begin position="86"/>
        <end position="186"/>
    </location>
</feature>
<dbReference type="CDD" id="cd01347">
    <property type="entry name" value="ligand_gated_channel"/>
    <property type="match status" value="1"/>
</dbReference>
<evidence type="ECO:0000256" key="5">
    <source>
        <dbReference type="ARBA" id="ARBA00022692"/>
    </source>
</evidence>
<dbReference type="InterPro" id="IPR037066">
    <property type="entry name" value="Plug_dom_sf"/>
</dbReference>
<dbReference type="InterPro" id="IPR036942">
    <property type="entry name" value="Beta-barrel_TonB_sf"/>
</dbReference>
<dbReference type="PANTHER" id="PTHR32552">
    <property type="entry name" value="FERRICHROME IRON RECEPTOR-RELATED"/>
    <property type="match status" value="1"/>
</dbReference>
<sequence>MEAGIDGRTAAPETSAQIRNTLGLLPVIALSAALTSPAYAQTATPAPGAADGDVVLQQINVEGKGGEGTSNTNEATTGLKRVPTKIQDTPQVINVITEEQIQQRAVTNLSELITRVPGVTMSAGEGGGGGMGGDSFNIRGLTAVGNVFVDGIRDSGIASRDPFNMEQVEIFKGGAGSTLGRGGGGGSINMTSKTAKDHFFADIYTTVGTDNYYRGAIDVNVPVTPEVAFRLNAVGLSRDFAERDHVFQKRWGIAPTVTFGMTSDTKLTLSYIHQEDWGRPDNGVPRWGVPVLPNNVGVLEPVTKHGVRRQNYYGYLEDREEYELDRFTATFEHEFTPDVSFTNTFRVGSYWHDRFVTTMPAGNIYDAVTCANPTDPTCTINPGQSTRGMDGTTYQNQATLNANFDTGTLSHQTSLGLDISRENLTHYNNSVTPSSRPALDLNNPALGSHGQTRIKNPRFDHKVDTVGVTAYDRVHLGNGFYVIGNGRVERYKVNSVDNAPTSPTAPTQSSYGDTLFSWLGAIEYKPWENHTYYAAASSTELPRSPTTGYTGLISVDSVKPQKTVTYELGGKWNLLDERLGLGASTFFTKLSDEVTEDASGNQTVNEDTRHIKGIELSVTGNVTNDLTVTAGYSWLYGRIKSGDAAGYAVGLMPTHSGFIWADYQVNEKFRVGAGVNYISNRFTGDYHPDTRLGVPNATNPSGNSSGRLPGHVTVDVSANYQFNERFGLQFNAINIFNEETFEKSHGARHMVPGQGRTFLLTAKTSF</sequence>
<evidence type="ECO:0000256" key="12">
    <source>
        <dbReference type="SAM" id="SignalP"/>
    </source>
</evidence>
<evidence type="ECO:0000256" key="8">
    <source>
        <dbReference type="ARBA" id="ARBA00023170"/>
    </source>
</evidence>
<evidence type="ECO:0000256" key="2">
    <source>
        <dbReference type="ARBA" id="ARBA00009810"/>
    </source>
</evidence>
<evidence type="ECO:0000256" key="3">
    <source>
        <dbReference type="ARBA" id="ARBA00022448"/>
    </source>
</evidence>
<keyword evidence="7 10" id="KW-0472">Membrane</keyword>
<keyword evidence="9 10" id="KW-0998">Cell outer membrane</keyword>
<keyword evidence="8 15" id="KW-0675">Receptor</keyword>
<dbReference type="InterPro" id="IPR010105">
    <property type="entry name" value="TonB_sidphr_rcpt"/>
</dbReference>
<name>A0ABV2KLC9_9HYPH</name>
<evidence type="ECO:0000256" key="7">
    <source>
        <dbReference type="ARBA" id="ARBA00023136"/>
    </source>
</evidence>
<proteinExistence type="inferred from homology"/>
<evidence type="ECO:0000256" key="10">
    <source>
        <dbReference type="PROSITE-ProRule" id="PRU01360"/>
    </source>
</evidence>
<evidence type="ECO:0000256" key="4">
    <source>
        <dbReference type="ARBA" id="ARBA00022452"/>
    </source>
</evidence>
<accession>A0ABV2KLC9</accession>
<keyword evidence="12" id="KW-0732">Signal</keyword>
<evidence type="ECO:0000256" key="1">
    <source>
        <dbReference type="ARBA" id="ARBA00004571"/>
    </source>
</evidence>
<keyword evidence="6 11" id="KW-0798">TonB box</keyword>
<keyword evidence="5 10" id="KW-0812">Transmembrane</keyword>
<feature type="signal peptide" evidence="12">
    <location>
        <begin position="1"/>
        <end position="40"/>
    </location>
</feature>
<evidence type="ECO:0000259" key="13">
    <source>
        <dbReference type="Pfam" id="PF00593"/>
    </source>
</evidence>
<dbReference type="Pfam" id="PF00593">
    <property type="entry name" value="TonB_dep_Rec_b-barrel"/>
    <property type="match status" value="1"/>
</dbReference>
<dbReference type="InterPro" id="IPR000531">
    <property type="entry name" value="Beta-barrel_TonB"/>
</dbReference>
<feature type="domain" description="TonB-dependent receptor-like beta-barrel" evidence="13">
    <location>
        <begin position="295"/>
        <end position="735"/>
    </location>
</feature>
<dbReference type="NCBIfam" id="TIGR01783">
    <property type="entry name" value="TonB-siderophor"/>
    <property type="match status" value="1"/>
</dbReference>
<dbReference type="Pfam" id="PF07715">
    <property type="entry name" value="Plug"/>
    <property type="match status" value="1"/>
</dbReference>
<evidence type="ECO:0000313" key="15">
    <source>
        <dbReference type="EMBL" id="MET3660904.1"/>
    </source>
</evidence>
<dbReference type="PROSITE" id="PS52016">
    <property type="entry name" value="TONB_DEPENDENT_REC_3"/>
    <property type="match status" value="1"/>
</dbReference>
<comment type="caution">
    <text evidence="15">The sequence shown here is derived from an EMBL/GenBank/DDBJ whole genome shotgun (WGS) entry which is preliminary data.</text>
</comment>
<evidence type="ECO:0000259" key="14">
    <source>
        <dbReference type="Pfam" id="PF07715"/>
    </source>
</evidence>
<dbReference type="EMBL" id="JBEPMN010000003">
    <property type="protein sequence ID" value="MET3660904.1"/>
    <property type="molecule type" value="Genomic_DNA"/>
</dbReference>
<feature type="chain" id="PRO_5046003771" evidence="12">
    <location>
        <begin position="41"/>
        <end position="766"/>
    </location>
</feature>
<keyword evidence="4 10" id="KW-1134">Transmembrane beta strand</keyword>
<reference evidence="15 16" key="1">
    <citation type="submission" date="2024-06" db="EMBL/GenBank/DDBJ databases">
        <title>Genomic Encyclopedia of Type Strains, Phase IV (KMG-IV): sequencing the most valuable type-strain genomes for metagenomic binning, comparative biology and taxonomic classification.</title>
        <authorList>
            <person name="Goeker M."/>
        </authorList>
    </citation>
    <scope>NUCLEOTIDE SEQUENCE [LARGE SCALE GENOMIC DNA]</scope>
    <source>
        <strain evidence="15 16">DSM 19730</strain>
    </source>
</reference>
<comment type="similarity">
    <text evidence="2 10 11">Belongs to the TonB-dependent receptor family.</text>
</comment>